<reference evidence="7 8" key="1">
    <citation type="journal article" date="2014" name="Nat. Commun.">
        <title>Molecular traces of alternative social organization in a termite genome.</title>
        <authorList>
            <person name="Terrapon N."/>
            <person name="Li C."/>
            <person name="Robertson H.M."/>
            <person name="Ji L."/>
            <person name="Meng X."/>
            <person name="Booth W."/>
            <person name="Chen Z."/>
            <person name="Childers C.P."/>
            <person name="Glastad K.M."/>
            <person name="Gokhale K."/>
            <person name="Gowin J."/>
            <person name="Gronenberg W."/>
            <person name="Hermansen R.A."/>
            <person name="Hu H."/>
            <person name="Hunt B.G."/>
            <person name="Huylmans A.K."/>
            <person name="Khalil S.M."/>
            <person name="Mitchell R.D."/>
            <person name="Munoz-Torres M.C."/>
            <person name="Mustard J.A."/>
            <person name="Pan H."/>
            <person name="Reese J.T."/>
            <person name="Scharf M.E."/>
            <person name="Sun F."/>
            <person name="Vogel H."/>
            <person name="Xiao J."/>
            <person name="Yang W."/>
            <person name="Yang Z."/>
            <person name="Yang Z."/>
            <person name="Zhou J."/>
            <person name="Zhu J."/>
            <person name="Brent C.S."/>
            <person name="Elsik C.G."/>
            <person name="Goodisman M.A."/>
            <person name="Liberles D.A."/>
            <person name="Roe R.M."/>
            <person name="Vargo E.L."/>
            <person name="Vilcinskas A."/>
            <person name="Wang J."/>
            <person name="Bornberg-Bauer E."/>
            <person name="Korb J."/>
            <person name="Zhang G."/>
            <person name="Liebig J."/>
        </authorList>
    </citation>
    <scope>NUCLEOTIDE SEQUENCE [LARGE SCALE GENOMIC DNA]</scope>
    <source>
        <tissue evidence="7">Whole organism</tissue>
    </source>
</reference>
<dbReference type="InterPro" id="IPR036398">
    <property type="entry name" value="CA_dom_sf"/>
</dbReference>
<dbReference type="InterPro" id="IPR001148">
    <property type="entry name" value="CA_dom"/>
</dbReference>
<evidence type="ECO:0000256" key="3">
    <source>
        <dbReference type="ARBA" id="ARBA00022723"/>
    </source>
</evidence>
<dbReference type="Proteomes" id="UP000027135">
    <property type="component" value="Unassembled WGS sequence"/>
</dbReference>
<dbReference type="GO" id="GO:0004089">
    <property type="term" value="F:carbonate dehydratase activity"/>
    <property type="evidence" value="ECO:0007669"/>
    <property type="project" value="UniProtKB-EC"/>
</dbReference>
<dbReference type="EC" id="4.2.1.1" evidence="2"/>
<dbReference type="GO" id="GO:0005737">
    <property type="term" value="C:cytoplasm"/>
    <property type="evidence" value="ECO:0007669"/>
    <property type="project" value="TreeGrafter"/>
</dbReference>
<evidence type="ECO:0000313" key="8">
    <source>
        <dbReference type="Proteomes" id="UP000027135"/>
    </source>
</evidence>
<keyword evidence="8" id="KW-1185">Reference proteome</keyword>
<evidence type="ECO:0000256" key="2">
    <source>
        <dbReference type="ARBA" id="ARBA00012925"/>
    </source>
</evidence>
<feature type="non-terminal residue" evidence="7">
    <location>
        <position position="1"/>
    </location>
</feature>
<dbReference type="InterPro" id="IPR023561">
    <property type="entry name" value="Carbonic_anhydrase_a-class"/>
</dbReference>
<dbReference type="Gene3D" id="3.10.200.10">
    <property type="entry name" value="Alpha carbonic anhydrase"/>
    <property type="match status" value="1"/>
</dbReference>
<dbReference type="FunFam" id="3.10.200.10:FF:000003">
    <property type="entry name" value="Carbonic anhydrase 12"/>
    <property type="match status" value="1"/>
</dbReference>
<feature type="non-terminal residue" evidence="7">
    <location>
        <position position="225"/>
    </location>
</feature>
<keyword evidence="4" id="KW-0862">Zinc</keyword>
<protein>
    <recommendedName>
        <fullName evidence="2">carbonic anhydrase</fullName>
        <ecNumber evidence="2">4.2.1.1</ecNumber>
    </recommendedName>
</protein>
<dbReference type="eggNOG" id="KOG0382">
    <property type="taxonomic scope" value="Eukaryota"/>
</dbReference>
<evidence type="ECO:0000256" key="5">
    <source>
        <dbReference type="ARBA" id="ARBA00023180"/>
    </source>
</evidence>
<dbReference type="PANTHER" id="PTHR18952:SF124">
    <property type="entry name" value="CARBONIC ANHYDRASE 7"/>
    <property type="match status" value="1"/>
</dbReference>
<dbReference type="OMA" id="MHAVFYK"/>
<gene>
    <name evidence="7" type="ORF">L798_05105</name>
</gene>
<evidence type="ECO:0000259" key="6">
    <source>
        <dbReference type="PROSITE" id="PS51144"/>
    </source>
</evidence>
<accession>A0A067RKB3</accession>
<dbReference type="PROSITE" id="PS51144">
    <property type="entry name" value="ALPHA_CA_2"/>
    <property type="match status" value="1"/>
</dbReference>
<keyword evidence="3" id="KW-0479">Metal-binding</keyword>
<dbReference type="AlphaFoldDB" id="A0A067RKB3"/>
<dbReference type="STRING" id="136037.A0A067RKB3"/>
<organism evidence="7 8">
    <name type="scientific">Zootermopsis nevadensis</name>
    <name type="common">Dampwood termite</name>
    <dbReference type="NCBI Taxonomy" id="136037"/>
    <lineage>
        <taxon>Eukaryota</taxon>
        <taxon>Metazoa</taxon>
        <taxon>Ecdysozoa</taxon>
        <taxon>Arthropoda</taxon>
        <taxon>Hexapoda</taxon>
        <taxon>Insecta</taxon>
        <taxon>Pterygota</taxon>
        <taxon>Neoptera</taxon>
        <taxon>Polyneoptera</taxon>
        <taxon>Dictyoptera</taxon>
        <taxon>Blattodea</taxon>
        <taxon>Blattoidea</taxon>
        <taxon>Termitoidae</taxon>
        <taxon>Termopsidae</taxon>
        <taxon>Zootermopsis</taxon>
    </lineage>
</organism>
<dbReference type="FunCoup" id="A0A067RKB3">
    <property type="interactions" value="10"/>
</dbReference>
<dbReference type="SMART" id="SM01057">
    <property type="entry name" value="Carb_anhydrase"/>
    <property type="match status" value="1"/>
</dbReference>
<dbReference type="PANTHER" id="PTHR18952">
    <property type="entry name" value="CARBONIC ANHYDRASE"/>
    <property type="match status" value="1"/>
</dbReference>
<proteinExistence type="inferred from homology"/>
<dbReference type="CDD" id="cd00326">
    <property type="entry name" value="alpha_CA"/>
    <property type="match status" value="1"/>
</dbReference>
<name>A0A067RKB3_ZOONE</name>
<evidence type="ECO:0000256" key="1">
    <source>
        <dbReference type="ARBA" id="ARBA00010718"/>
    </source>
</evidence>
<dbReference type="EMBL" id="KK852630">
    <property type="protein sequence ID" value="KDR19857.1"/>
    <property type="molecule type" value="Genomic_DNA"/>
</dbReference>
<dbReference type="InParanoid" id="A0A067RKB3"/>
<dbReference type="SUPFAM" id="SSF51069">
    <property type="entry name" value="Carbonic anhydrase"/>
    <property type="match status" value="1"/>
</dbReference>
<dbReference type="GO" id="GO:0008270">
    <property type="term" value="F:zinc ion binding"/>
    <property type="evidence" value="ECO:0007669"/>
    <property type="project" value="InterPro"/>
</dbReference>
<dbReference type="Pfam" id="PF00194">
    <property type="entry name" value="Carb_anhydrase"/>
    <property type="match status" value="1"/>
</dbReference>
<feature type="domain" description="Alpha-carbonic anhydrase" evidence="6">
    <location>
        <begin position="2"/>
        <end position="225"/>
    </location>
</feature>
<comment type="similarity">
    <text evidence="1">Belongs to the alpha-carbonic anhydrase family.</text>
</comment>
<evidence type="ECO:0000313" key="7">
    <source>
        <dbReference type="EMBL" id="KDR19857.1"/>
    </source>
</evidence>
<sequence length="225" mass="25367">GHNFGYDGETGPSHWAKDYQTCAGKFQSPIDIEEHLVTQVRLPPLTFDAFDSEPTTSTLTNNGHTVMLQMNMSQRASVSGGPLKGNYLFTQLHFHWGSNDSMGSEDTINNHTFPLELHIVMYKKDYGTFDNATRYKDGLAVLAVFYEIYDTENEAYSEIVQMLPLVTMPSSQSHLKKPIILSSLLPTTKHLYFTYNGSLTTPPCLEVVTWIEFKQAILLSHHQVS</sequence>
<keyword evidence="5" id="KW-0325">Glycoprotein</keyword>
<evidence type="ECO:0000256" key="4">
    <source>
        <dbReference type="ARBA" id="ARBA00022833"/>
    </source>
</evidence>